<feature type="transmembrane region" description="Helical" evidence="13">
    <location>
        <begin position="256"/>
        <end position="280"/>
    </location>
</feature>
<evidence type="ECO:0000256" key="6">
    <source>
        <dbReference type="ARBA" id="ARBA00022989"/>
    </source>
</evidence>
<organism evidence="15 16">
    <name type="scientific">Athene cunicularia</name>
    <name type="common">Burrowing owl</name>
    <name type="synonym">Speotyto cunicularia</name>
    <dbReference type="NCBI Taxonomy" id="194338"/>
    <lineage>
        <taxon>Eukaryota</taxon>
        <taxon>Metazoa</taxon>
        <taxon>Chordata</taxon>
        <taxon>Craniata</taxon>
        <taxon>Vertebrata</taxon>
        <taxon>Euteleostomi</taxon>
        <taxon>Archelosauria</taxon>
        <taxon>Archosauria</taxon>
        <taxon>Dinosauria</taxon>
        <taxon>Saurischia</taxon>
        <taxon>Theropoda</taxon>
        <taxon>Coelurosauria</taxon>
        <taxon>Aves</taxon>
        <taxon>Neognathae</taxon>
        <taxon>Neoaves</taxon>
        <taxon>Telluraves</taxon>
        <taxon>Strigiformes</taxon>
        <taxon>Strigidae</taxon>
        <taxon>Athene</taxon>
    </lineage>
</organism>
<dbReference type="Proteomes" id="UP000472269">
    <property type="component" value="Unplaced"/>
</dbReference>
<protein>
    <recommendedName>
        <fullName evidence="13">Olfactory receptor</fullName>
    </recommendedName>
</protein>
<reference evidence="15" key="1">
    <citation type="submission" date="2025-08" db="UniProtKB">
        <authorList>
            <consortium name="Ensembl"/>
        </authorList>
    </citation>
    <scope>IDENTIFICATION</scope>
</reference>
<evidence type="ECO:0000256" key="3">
    <source>
        <dbReference type="ARBA" id="ARBA00010663"/>
    </source>
</evidence>
<keyword evidence="5 12" id="KW-0812">Transmembrane</keyword>
<dbReference type="CDD" id="cd15230">
    <property type="entry name" value="7tmA_OR5-like"/>
    <property type="match status" value="1"/>
</dbReference>
<reference evidence="15" key="2">
    <citation type="submission" date="2025-09" db="UniProtKB">
        <authorList>
            <consortium name="Ensembl"/>
        </authorList>
    </citation>
    <scope>IDENTIFICATION</scope>
</reference>
<feature type="transmembrane region" description="Helical" evidence="13">
    <location>
        <begin position="217"/>
        <end position="244"/>
    </location>
</feature>
<dbReference type="GO" id="GO:0004930">
    <property type="term" value="F:G protein-coupled receptor activity"/>
    <property type="evidence" value="ECO:0007669"/>
    <property type="project" value="UniProtKB-KW"/>
</dbReference>
<keyword evidence="4 13" id="KW-1003">Cell membrane</keyword>
<dbReference type="PROSITE" id="PS00237">
    <property type="entry name" value="G_PROTEIN_RECEP_F1_1"/>
    <property type="match status" value="1"/>
</dbReference>
<keyword evidence="16" id="KW-1185">Reference proteome</keyword>
<keyword evidence="13" id="KW-0552">Olfaction</keyword>
<feature type="transmembrane region" description="Helical" evidence="13">
    <location>
        <begin position="79"/>
        <end position="97"/>
    </location>
</feature>
<proteinExistence type="inferred from homology"/>
<evidence type="ECO:0000256" key="7">
    <source>
        <dbReference type="ARBA" id="ARBA00023040"/>
    </source>
</evidence>
<feature type="transmembrane region" description="Helical" evidence="13">
    <location>
        <begin position="292"/>
        <end position="311"/>
    </location>
</feature>
<dbReference type="PANTHER" id="PTHR48018">
    <property type="entry name" value="OLFACTORY RECEPTOR"/>
    <property type="match status" value="1"/>
</dbReference>
<keyword evidence="10" id="KW-0325">Glycoprotein</keyword>
<sequence>MWPSASPSCTLPSWVDGHMTEENQTKQVTEFTLVGLTDNPRLQAPLFVLFLLIYFITLAGNLGMVALIRSSSQLQSPMYFFLSNLSLLDACYSSVVAPRTLMNLLMEKKTISLAGCATQLFFFIGFGTTECFLLAAMAYDRYVAICRPLLYPSIMSPRVCIVLVTSSYVLGLLHSLVHTDFTFSLPFCQPAKVDHFYCELMPVLALSCSDTHFNRHLILGLAGLVEMVTISAVLVSYIFILCAVSKISSAKGRHKAFSTCTSHLAGVTIFHGSILALNFRPKASTTLSTDKIFAVFYSLVVPMLNPLIYSLRNREVKNALKEVFMRK</sequence>
<dbReference type="Gene3D" id="1.20.1070.10">
    <property type="entry name" value="Rhodopsin 7-helix transmembrane proteins"/>
    <property type="match status" value="1"/>
</dbReference>
<comment type="function">
    <text evidence="1">Odorant receptor.</text>
</comment>
<keyword evidence="13" id="KW-0716">Sensory transduction</keyword>
<evidence type="ECO:0000256" key="10">
    <source>
        <dbReference type="ARBA" id="ARBA00023180"/>
    </source>
</evidence>
<evidence type="ECO:0000256" key="1">
    <source>
        <dbReference type="ARBA" id="ARBA00002936"/>
    </source>
</evidence>
<keyword evidence="11 12" id="KW-0807">Transducer</keyword>
<dbReference type="Ensembl" id="ENSACUT00000005281.1">
    <property type="protein sequence ID" value="ENSACUP00000004952.1"/>
    <property type="gene ID" value="ENSACUG00000003373.1"/>
</dbReference>
<dbReference type="OMA" id="YICILAN"/>
<dbReference type="AlphaFoldDB" id="A0A663LZN7"/>
<accession>A0A663LZN7</accession>
<dbReference type="PRINTS" id="PR00245">
    <property type="entry name" value="OLFACTORYR"/>
</dbReference>
<evidence type="ECO:0000256" key="2">
    <source>
        <dbReference type="ARBA" id="ARBA00004651"/>
    </source>
</evidence>
<dbReference type="PRINTS" id="PR00237">
    <property type="entry name" value="GPCRRHODOPSN"/>
</dbReference>
<evidence type="ECO:0000313" key="15">
    <source>
        <dbReference type="Ensembl" id="ENSACUP00000004952.1"/>
    </source>
</evidence>
<keyword evidence="6 13" id="KW-1133">Transmembrane helix</keyword>
<evidence type="ECO:0000256" key="9">
    <source>
        <dbReference type="ARBA" id="ARBA00023170"/>
    </source>
</evidence>
<dbReference type="SUPFAM" id="SSF81321">
    <property type="entry name" value="Family A G protein-coupled receptor-like"/>
    <property type="match status" value="1"/>
</dbReference>
<dbReference type="InterPro" id="IPR017452">
    <property type="entry name" value="GPCR_Rhodpsn_7TM"/>
</dbReference>
<keyword evidence="8 13" id="KW-0472">Membrane</keyword>
<evidence type="ECO:0000256" key="5">
    <source>
        <dbReference type="ARBA" id="ARBA00022692"/>
    </source>
</evidence>
<dbReference type="InterPro" id="IPR000276">
    <property type="entry name" value="GPCR_Rhodpsn"/>
</dbReference>
<name>A0A663LZN7_ATHCN</name>
<evidence type="ECO:0000259" key="14">
    <source>
        <dbReference type="PROSITE" id="PS50262"/>
    </source>
</evidence>
<evidence type="ECO:0000256" key="8">
    <source>
        <dbReference type="ARBA" id="ARBA00023136"/>
    </source>
</evidence>
<evidence type="ECO:0000256" key="13">
    <source>
        <dbReference type="RuleBase" id="RU363047"/>
    </source>
</evidence>
<feature type="domain" description="G-protein coupled receptors family 1 profile" evidence="14">
    <location>
        <begin position="60"/>
        <end position="309"/>
    </location>
</feature>
<dbReference type="PROSITE" id="PS50262">
    <property type="entry name" value="G_PROTEIN_RECEP_F1_2"/>
    <property type="match status" value="1"/>
</dbReference>
<comment type="subcellular location">
    <subcellularLocation>
        <location evidence="2 13">Cell membrane</location>
        <topology evidence="2 13">Multi-pass membrane protein</topology>
    </subcellularLocation>
</comment>
<dbReference type="GO" id="GO:0005886">
    <property type="term" value="C:plasma membrane"/>
    <property type="evidence" value="ECO:0007669"/>
    <property type="project" value="UniProtKB-SubCell"/>
</dbReference>
<feature type="transmembrane region" description="Helical" evidence="13">
    <location>
        <begin position="46"/>
        <end position="67"/>
    </location>
</feature>
<evidence type="ECO:0000313" key="16">
    <source>
        <dbReference type="Proteomes" id="UP000472269"/>
    </source>
</evidence>
<feature type="transmembrane region" description="Helical" evidence="13">
    <location>
        <begin position="117"/>
        <end position="139"/>
    </location>
</feature>
<comment type="similarity">
    <text evidence="3 12">Belongs to the G-protein coupled receptor 1 family.</text>
</comment>
<feature type="transmembrane region" description="Helical" evidence="13">
    <location>
        <begin position="159"/>
        <end position="177"/>
    </location>
</feature>
<dbReference type="FunFam" id="1.20.1070.10:FF:000003">
    <property type="entry name" value="Olfactory receptor"/>
    <property type="match status" value="1"/>
</dbReference>
<keyword evidence="9 12" id="KW-0675">Receptor</keyword>
<evidence type="ECO:0000256" key="4">
    <source>
        <dbReference type="ARBA" id="ARBA00022475"/>
    </source>
</evidence>
<evidence type="ECO:0000256" key="12">
    <source>
        <dbReference type="RuleBase" id="RU000688"/>
    </source>
</evidence>
<dbReference type="GO" id="GO:0004984">
    <property type="term" value="F:olfactory receptor activity"/>
    <property type="evidence" value="ECO:0007669"/>
    <property type="project" value="InterPro"/>
</dbReference>
<dbReference type="InterPro" id="IPR000725">
    <property type="entry name" value="Olfact_rcpt"/>
</dbReference>
<evidence type="ECO:0000256" key="11">
    <source>
        <dbReference type="ARBA" id="ARBA00023224"/>
    </source>
</evidence>
<keyword evidence="7 12" id="KW-0297">G-protein coupled receptor</keyword>
<dbReference type="Pfam" id="PF13853">
    <property type="entry name" value="7tm_4"/>
    <property type="match status" value="1"/>
</dbReference>
<dbReference type="FunFam" id="1.10.1220.70:FF:000001">
    <property type="entry name" value="Olfactory receptor"/>
    <property type="match status" value="1"/>
</dbReference>